<organism evidence="2 3">
    <name type="scientific">Serendipita vermifera MAFF 305830</name>
    <dbReference type="NCBI Taxonomy" id="933852"/>
    <lineage>
        <taxon>Eukaryota</taxon>
        <taxon>Fungi</taxon>
        <taxon>Dikarya</taxon>
        <taxon>Basidiomycota</taxon>
        <taxon>Agaricomycotina</taxon>
        <taxon>Agaricomycetes</taxon>
        <taxon>Sebacinales</taxon>
        <taxon>Serendipitaceae</taxon>
        <taxon>Serendipita</taxon>
    </lineage>
</organism>
<evidence type="ECO:0000313" key="2">
    <source>
        <dbReference type="EMBL" id="KIM33847.1"/>
    </source>
</evidence>
<reference evidence="3" key="2">
    <citation type="submission" date="2015-01" db="EMBL/GenBank/DDBJ databases">
        <title>Evolutionary Origins and Diversification of the Mycorrhizal Mutualists.</title>
        <authorList>
            <consortium name="DOE Joint Genome Institute"/>
            <consortium name="Mycorrhizal Genomics Consortium"/>
            <person name="Kohler A."/>
            <person name="Kuo A."/>
            <person name="Nagy L.G."/>
            <person name="Floudas D."/>
            <person name="Copeland A."/>
            <person name="Barry K.W."/>
            <person name="Cichocki N."/>
            <person name="Veneault-Fourrey C."/>
            <person name="LaButti K."/>
            <person name="Lindquist E.A."/>
            <person name="Lipzen A."/>
            <person name="Lundell T."/>
            <person name="Morin E."/>
            <person name="Murat C."/>
            <person name="Riley R."/>
            <person name="Ohm R."/>
            <person name="Sun H."/>
            <person name="Tunlid A."/>
            <person name="Henrissat B."/>
            <person name="Grigoriev I.V."/>
            <person name="Hibbett D.S."/>
            <person name="Martin F."/>
        </authorList>
    </citation>
    <scope>NUCLEOTIDE SEQUENCE [LARGE SCALE GENOMIC DNA]</scope>
    <source>
        <strain evidence="3">MAFF 305830</strain>
    </source>
</reference>
<feature type="chain" id="PRO_5002171119" description="Secreted protein" evidence="1">
    <location>
        <begin position="28"/>
        <end position="77"/>
    </location>
</feature>
<name>A0A0C2XYA6_SERVB</name>
<keyword evidence="3" id="KW-1185">Reference proteome</keyword>
<sequence>MATRTYGGFLPLIAAWLPLLQVRQGRTHETGESRFPLSASISNALHNFPANHKTVDARKQPYLWPNRGVTHGLTGTA</sequence>
<keyword evidence="1" id="KW-0732">Signal</keyword>
<dbReference type="HOGENOM" id="CLU_2639634_0_0_1"/>
<gene>
    <name evidence="2" type="ORF">M408DRAFT_86308</name>
</gene>
<dbReference type="AlphaFoldDB" id="A0A0C2XYA6"/>
<dbReference type="Proteomes" id="UP000054097">
    <property type="component" value="Unassembled WGS sequence"/>
</dbReference>
<feature type="signal peptide" evidence="1">
    <location>
        <begin position="1"/>
        <end position="27"/>
    </location>
</feature>
<dbReference type="EMBL" id="KN824277">
    <property type="protein sequence ID" value="KIM33847.1"/>
    <property type="molecule type" value="Genomic_DNA"/>
</dbReference>
<evidence type="ECO:0000256" key="1">
    <source>
        <dbReference type="SAM" id="SignalP"/>
    </source>
</evidence>
<evidence type="ECO:0008006" key="4">
    <source>
        <dbReference type="Google" id="ProtNLM"/>
    </source>
</evidence>
<reference evidence="2 3" key="1">
    <citation type="submission" date="2014-04" db="EMBL/GenBank/DDBJ databases">
        <authorList>
            <consortium name="DOE Joint Genome Institute"/>
            <person name="Kuo A."/>
            <person name="Zuccaro A."/>
            <person name="Kohler A."/>
            <person name="Nagy L.G."/>
            <person name="Floudas D."/>
            <person name="Copeland A."/>
            <person name="Barry K.W."/>
            <person name="Cichocki N."/>
            <person name="Veneault-Fourrey C."/>
            <person name="LaButti K."/>
            <person name="Lindquist E.A."/>
            <person name="Lipzen A."/>
            <person name="Lundell T."/>
            <person name="Morin E."/>
            <person name="Murat C."/>
            <person name="Sun H."/>
            <person name="Tunlid A."/>
            <person name="Henrissat B."/>
            <person name="Grigoriev I.V."/>
            <person name="Hibbett D.S."/>
            <person name="Martin F."/>
            <person name="Nordberg H.P."/>
            <person name="Cantor M.N."/>
            <person name="Hua S.X."/>
        </authorList>
    </citation>
    <scope>NUCLEOTIDE SEQUENCE [LARGE SCALE GENOMIC DNA]</scope>
    <source>
        <strain evidence="2 3">MAFF 305830</strain>
    </source>
</reference>
<evidence type="ECO:0000313" key="3">
    <source>
        <dbReference type="Proteomes" id="UP000054097"/>
    </source>
</evidence>
<proteinExistence type="predicted"/>
<accession>A0A0C2XYA6</accession>
<protein>
    <recommendedName>
        <fullName evidence="4">Secreted protein</fullName>
    </recommendedName>
</protein>